<feature type="region of interest" description="Disordered" evidence="1">
    <location>
        <begin position="257"/>
        <end position="296"/>
    </location>
</feature>
<gene>
    <name evidence="3" type="ORF">ZIOFF_064733</name>
</gene>
<dbReference type="AlphaFoldDB" id="A0A8J5EWA2"/>
<dbReference type="Pfam" id="PF14309">
    <property type="entry name" value="DUF4378"/>
    <property type="match status" value="1"/>
</dbReference>
<feature type="compositionally biased region" description="Polar residues" evidence="1">
    <location>
        <begin position="260"/>
        <end position="269"/>
    </location>
</feature>
<dbReference type="InterPro" id="IPR033334">
    <property type="entry name" value="LNG1/2"/>
</dbReference>
<accession>A0A8J5EWA2</accession>
<dbReference type="PANTHER" id="PTHR31680:SF4">
    <property type="entry name" value="LONGIFOLIA PROTEIN"/>
    <property type="match status" value="1"/>
</dbReference>
<feature type="compositionally biased region" description="Polar residues" evidence="1">
    <location>
        <begin position="632"/>
        <end position="655"/>
    </location>
</feature>
<feature type="region of interest" description="Disordered" evidence="1">
    <location>
        <begin position="750"/>
        <end position="771"/>
    </location>
</feature>
<comment type="caution">
    <text evidence="3">The sequence shown here is derived from an EMBL/GenBank/DDBJ whole genome shotgun (WGS) entry which is preliminary data.</text>
</comment>
<organism evidence="3 4">
    <name type="scientific">Zingiber officinale</name>
    <name type="common">Ginger</name>
    <name type="synonym">Amomum zingiber</name>
    <dbReference type="NCBI Taxonomy" id="94328"/>
    <lineage>
        <taxon>Eukaryota</taxon>
        <taxon>Viridiplantae</taxon>
        <taxon>Streptophyta</taxon>
        <taxon>Embryophyta</taxon>
        <taxon>Tracheophyta</taxon>
        <taxon>Spermatophyta</taxon>
        <taxon>Magnoliopsida</taxon>
        <taxon>Liliopsida</taxon>
        <taxon>Zingiberales</taxon>
        <taxon>Zingiberaceae</taxon>
        <taxon>Zingiber</taxon>
    </lineage>
</organism>
<evidence type="ECO:0000313" key="4">
    <source>
        <dbReference type="Proteomes" id="UP000734854"/>
    </source>
</evidence>
<dbReference type="GO" id="GO:0051513">
    <property type="term" value="P:regulation of monopolar cell growth"/>
    <property type="evidence" value="ECO:0007669"/>
    <property type="project" value="InterPro"/>
</dbReference>
<evidence type="ECO:0000256" key="1">
    <source>
        <dbReference type="SAM" id="MobiDB-lite"/>
    </source>
</evidence>
<feature type="compositionally biased region" description="Polar residues" evidence="1">
    <location>
        <begin position="612"/>
        <end position="621"/>
    </location>
</feature>
<feature type="compositionally biased region" description="Polar residues" evidence="1">
    <location>
        <begin position="282"/>
        <end position="296"/>
    </location>
</feature>
<dbReference type="Proteomes" id="UP000734854">
    <property type="component" value="Unassembled WGS sequence"/>
</dbReference>
<proteinExistence type="predicted"/>
<feature type="region of interest" description="Disordered" evidence="1">
    <location>
        <begin position="48"/>
        <end position="85"/>
    </location>
</feature>
<sequence>MKQLETVPGNKTFTVRLADENPELQKQIGCMSGIFQIFDRQHLLVGRSNSGNSSRTVSPGQIHDSRKIRSDHGTSSHNFQEKKLSKNFSMESSKTSFSSSSYSSFSSIDCDKSTPKDFSPVKRSIYAERFAKSSSKSKNESDVKQTHYKPKNELTNSPIQFGSQSFDLREAVKESINKNSQGLPVKTLITEEMRHYVSDQKDSPISNRISKLKDASYRTRTEGKSQISVDLNRSFQMLDKFKSAPEYFLEANASPRKQCPMNSTSNPVSKGSPRFSFDGRESNSFLNSKDGNMSTSKLRECPRLSLDSRVSLLRRFNTFDTKQNSIMDNLDRTIIHGRASKGLDRQQEMTHHKCSSSLVAKLMGVETMPNFDKEQLNLTKTDGGKDYSGLNRQKNGFCISDTSTISQDNACKSFIREPTTPQFRIPDATPRLLEETTPRRHLEMMVGKRVDHMKQQPGYVYREIEARLTELEFKKSNKDLRALKQVIDSIHTKGHSPKMEDGQTSTAPVCSTRSGNYRNARTVDAGYKQITTSTVTSVPKGSNSPRAFESPIVIMKPSTSVTRSELSSNSAIPLEHIRSLRRLRMRDPANKKTSSTSVEMVKDRSPKRSFREQPNSESPSSIAKGRMEHKCSQNTGVSMAQVSRSSVKSLNSIHTRLQKKKIENQDGQNLPVPKLENLQKHSANRYSGSVLPRNRLRQKPAHSQVNAHQFNDTCREAINLSHQADEISVISDSNGSRASQMDWSVELKLPSSQQDISSPSRSTESYSLSSSNYTKFSCGSNQQVSSKPVEISTKQSSPISVLDISVYRDDVPVLPMEGLPNEVGDDDIQTSASDMHDIPSQNLKARYSHKRLEKVDKLIQKLRQLRPEDDDGASKTDHISSLCETKCPDHRFVYETLLASGILMKDLTSELVTKNPIQLCPSSHLINPELFFVLERTKSHWQTTPEVIKESTCQLRSDLEKLNRKLLFDLVNELLKQKLKLSGPKAQLSLLHWNLIPKFPSGQCLAKELCDDIEHLKARSSSARSCVDATTSISSEDMLQQLEGWMGFCEGFPEIGISIERLIFRDLIENLLDEVLH</sequence>
<evidence type="ECO:0000313" key="3">
    <source>
        <dbReference type="EMBL" id="KAG6475511.1"/>
    </source>
</evidence>
<feature type="compositionally biased region" description="Polar residues" evidence="1">
    <location>
        <begin position="502"/>
        <end position="516"/>
    </location>
</feature>
<reference evidence="3 4" key="1">
    <citation type="submission" date="2020-08" db="EMBL/GenBank/DDBJ databases">
        <title>Plant Genome Project.</title>
        <authorList>
            <person name="Zhang R.-G."/>
        </authorList>
    </citation>
    <scope>NUCLEOTIDE SEQUENCE [LARGE SCALE GENOMIC DNA]</scope>
    <source>
        <tissue evidence="3">Rhizome</tissue>
    </source>
</reference>
<name>A0A8J5EWA2_ZINOF</name>
<keyword evidence="4" id="KW-1185">Reference proteome</keyword>
<feature type="compositionally biased region" description="Polar residues" evidence="1">
    <location>
        <begin position="48"/>
        <end position="59"/>
    </location>
</feature>
<dbReference type="EMBL" id="JACMSC010000018">
    <property type="protein sequence ID" value="KAG6475511.1"/>
    <property type="molecule type" value="Genomic_DNA"/>
</dbReference>
<evidence type="ECO:0000259" key="2">
    <source>
        <dbReference type="Pfam" id="PF14309"/>
    </source>
</evidence>
<feature type="region of interest" description="Disordered" evidence="1">
    <location>
        <begin position="493"/>
        <end position="516"/>
    </location>
</feature>
<feature type="compositionally biased region" description="Basic and acidic residues" evidence="1">
    <location>
        <begin position="600"/>
        <end position="611"/>
    </location>
</feature>
<dbReference type="PANTHER" id="PTHR31680">
    <property type="entry name" value="LONGIFOLIA PROTEIN"/>
    <property type="match status" value="1"/>
</dbReference>
<dbReference type="InterPro" id="IPR025486">
    <property type="entry name" value="DUF4378"/>
</dbReference>
<feature type="compositionally biased region" description="Basic and acidic residues" evidence="1">
    <location>
        <begin position="63"/>
        <end position="84"/>
    </location>
</feature>
<feature type="region of interest" description="Disordered" evidence="1">
    <location>
        <begin position="582"/>
        <end position="691"/>
    </location>
</feature>
<protein>
    <recommendedName>
        <fullName evidence="2">DUF4378 domain-containing protein</fullName>
    </recommendedName>
</protein>
<feature type="domain" description="DUF4378" evidence="2">
    <location>
        <begin position="889"/>
        <end position="1069"/>
    </location>
</feature>